<comment type="similarity">
    <text evidence="1">Belongs to the CpsD/CapB family.</text>
</comment>
<dbReference type="InterPro" id="IPR027417">
    <property type="entry name" value="P-loop_NTPase"/>
</dbReference>
<dbReference type="PANTHER" id="PTHR32309:SF13">
    <property type="entry name" value="FERRIC ENTEROBACTIN TRANSPORT PROTEIN FEPE"/>
    <property type="match status" value="1"/>
</dbReference>
<evidence type="ECO:0000256" key="3">
    <source>
        <dbReference type="ARBA" id="ARBA00022679"/>
    </source>
</evidence>
<sequence>MSIIEKAVERLDRLKQAAREPDGEQQPAAVVVESARAPSPSAAAAPAAAPKGDRLAKPEQVIRTAEAAAPAADDAPKAARAVGRSIRIDLERLAARGFVTPDQPRSSIAEEFRIIKRPLLRNATDAGPAAIESGNLIMITSALPGEGKTFNAINLAISMAMELDYTVLLVDADVSRPSVLRELGLPAQRGLMDVLSGEVPDLGDVMLRTNIDKLSILPAGMPHQRATELLASEAMTSMLAQMAQRYSDRIIVFDSPPVLVTTESRVLATHMGQVVIVVEAERTTHAHVRQALATVDSCPVRLMVLNKSRERAVGGYYGYGYGYGYGQTPETRPEAA</sequence>
<dbReference type="RefSeq" id="WP_277834134.1">
    <property type="nucleotide sequence ID" value="NZ_JARQZE010000011.1"/>
</dbReference>
<evidence type="ECO:0000256" key="9">
    <source>
        <dbReference type="SAM" id="MobiDB-lite"/>
    </source>
</evidence>
<dbReference type="InterPro" id="IPR005702">
    <property type="entry name" value="Wzc-like_C"/>
</dbReference>
<dbReference type="InterPro" id="IPR025669">
    <property type="entry name" value="AAA_dom"/>
</dbReference>
<name>A0ABW3WAR7_9RHOO</name>
<evidence type="ECO:0000256" key="2">
    <source>
        <dbReference type="ARBA" id="ARBA00011903"/>
    </source>
</evidence>
<proteinExistence type="inferred from homology"/>
<organism evidence="11 12">
    <name type="scientific">Thauera mechernichensis</name>
    <dbReference type="NCBI Taxonomy" id="82788"/>
    <lineage>
        <taxon>Bacteria</taxon>
        <taxon>Pseudomonadati</taxon>
        <taxon>Pseudomonadota</taxon>
        <taxon>Betaproteobacteria</taxon>
        <taxon>Rhodocyclales</taxon>
        <taxon>Zoogloeaceae</taxon>
        <taxon>Thauera</taxon>
    </lineage>
</organism>
<evidence type="ECO:0000259" key="10">
    <source>
        <dbReference type="Pfam" id="PF13614"/>
    </source>
</evidence>
<protein>
    <recommendedName>
        <fullName evidence="2">non-specific protein-tyrosine kinase</fullName>
        <ecNumber evidence="2">2.7.10.2</ecNumber>
    </recommendedName>
</protein>
<gene>
    <name evidence="11" type="ORF">ACFQ4M_05085</name>
</gene>
<dbReference type="EMBL" id="JBHTMC010000009">
    <property type="protein sequence ID" value="MFD1262949.1"/>
    <property type="molecule type" value="Genomic_DNA"/>
</dbReference>
<keyword evidence="12" id="KW-1185">Reference proteome</keyword>
<evidence type="ECO:0000256" key="8">
    <source>
        <dbReference type="ARBA" id="ARBA00051245"/>
    </source>
</evidence>
<evidence type="ECO:0000256" key="4">
    <source>
        <dbReference type="ARBA" id="ARBA00022741"/>
    </source>
</evidence>
<accession>A0ABW3WAR7</accession>
<feature type="domain" description="AAA" evidence="10">
    <location>
        <begin position="137"/>
        <end position="297"/>
    </location>
</feature>
<reference evidence="12" key="1">
    <citation type="journal article" date="2019" name="Int. J. Syst. Evol. Microbiol.">
        <title>The Global Catalogue of Microorganisms (GCM) 10K type strain sequencing project: providing services to taxonomists for standard genome sequencing and annotation.</title>
        <authorList>
            <consortium name="The Broad Institute Genomics Platform"/>
            <consortium name="The Broad Institute Genome Sequencing Center for Infectious Disease"/>
            <person name="Wu L."/>
            <person name="Ma J."/>
        </authorList>
    </citation>
    <scope>NUCLEOTIDE SEQUENCE [LARGE SCALE GENOMIC DNA]</scope>
    <source>
        <strain evidence="12">CCUG 48884</strain>
    </source>
</reference>
<feature type="region of interest" description="Disordered" evidence="9">
    <location>
        <begin position="14"/>
        <end position="55"/>
    </location>
</feature>
<keyword evidence="3" id="KW-0808">Transferase</keyword>
<keyword evidence="6" id="KW-0067">ATP-binding</keyword>
<evidence type="ECO:0000313" key="11">
    <source>
        <dbReference type="EMBL" id="MFD1262949.1"/>
    </source>
</evidence>
<dbReference type="CDD" id="cd05387">
    <property type="entry name" value="BY-kinase"/>
    <property type="match status" value="1"/>
</dbReference>
<evidence type="ECO:0000256" key="5">
    <source>
        <dbReference type="ARBA" id="ARBA00022777"/>
    </source>
</evidence>
<dbReference type="Proteomes" id="UP001597158">
    <property type="component" value="Unassembled WGS sequence"/>
</dbReference>
<dbReference type="EC" id="2.7.10.2" evidence="2"/>
<keyword evidence="5" id="KW-0418">Kinase</keyword>
<evidence type="ECO:0000256" key="7">
    <source>
        <dbReference type="ARBA" id="ARBA00023137"/>
    </source>
</evidence>
<comment type="catalytic activity">
    <reaction evidence="8">
        <text>L-tyrosyl-[protein] + ATP = O-phospho-L-tyrosyl-[protein] + ADP + H(+)</text>
        <dbReference type="Rhea" id="RHEA:10596"/>
        <dbReference type="Rhea" id="RHEA-COMP:10136"/>
        <dbReference type="Rhea" id="RHEA-COMP:20101"/>
        <dbReference type="ChEBI" id="CHEBI:15378"/>
        <dbReference type="ChEBI" id="CHEBI:30616"/>
        <dbReference type="ChEBI" id="CHEBI:46858"/>
        <dbReference type="ChEBI" id="CHEBI:61978"/>
        <dbReference type="ChEBI" id="CHEBI:456216"/>
        <dbReference type="EC" id="2.7.10.2"/>
    </reaction>
</comment>
<dbReference type="PANTHER" id="PTHR32309">
    <property type="entry name" value="TYROSINE-PROTEIN KINASE"/>
    <property type="match status" value="1"/>
</dbReference>
<dbReference type="Pfam" id="PF13614">
    <property type="entry name" value="AAA_31"/>
    <property type="match status" value="1"/>
</dbReference>
<dbReference type="SUPFAM" id="SSF52540">
    <property type="entry name" value="P-loop containing nucleoside triphosphate hydrolases"/>
    <property type="match status" value="1"/>
</dbReference>
<keyword evidence="4" id="KW-0547">Nucleotide-binding</keyword>
<evidence type="ECO:0000256" key="1">
    <source>
        <dbReference type="ARBA" id="ARBA00007316"/>
    </source>
</evidence>
<dbReference type="InterPro" id="IPR050445">
    <property type="entry name" value="Bact_polysacc_biosynth/exp"/>
</dbReference>
<evidence type="ECO:0000256" key="6">
    <source>
        <dbReference type="ARBA" id="ARBA00022840"/>
    </source>
</evidence>
<evidence type="ECO:0000313" key="12">
    <source>
        <dbReference type="Proteomes" id="UP001597158"/>
    </source>
</evidence>
<feature type="compositionally biased region" description="Low complexity" evidence="9">
    <location>
        <begin position="27"/>
        <end position="50"/>
    </location>
</feature>
<dbReference type="Gene3D" id="3.40.50.300">
    <property type="entry name" value="P-loop containing nucleotide triphosphate hydrolases"/>
    <property type="match status" value="1"/>
</dbReference>
<dbReference type="NCBIfam" id="TIGR03018">
    <property type="entry name" value="pepcterm_TyrKin"/>
    <property type="match status" value="1"/>
</dbReference>
<comment type="caution">
    <text evidence="11">The sequence shown here is derived from an EMBL/GenBank/DDBJ whole genome shotgun (WGS) entry which is preliminary data.</text>
</comment>
<keyword evidence="7" id="KW-0829">Tyrosine-protein kinase</keyword>